<dbReference type="PROSITE" id="PS01187">
    <property type="entry name" value="EGF_CA"/>
    <property type="match status" value="2"/>
</dbReference>
<keyword evidence="13" id="KW-0325">Glycoprotein</keyword>
<keyword evidence="9 16" id="KW-1133">Transmembrane helix</keyword>
<evidence type="ECO:0000256" key="15">
    <source>
        <dbReference type="PROSITE-ProRule" id="PRU00461"/>
    </source>
</evidence>
<evidence type="ECO:0000256" key="9">
    <source>
        <dbReference type="ARBA" id="ARBA00022989"/>
    </source>
</evidence>
<feature type="disulfide bond" evidence="14">
    <location>
        <begin position="701"/>
        <end position="719"/>
    </location>
</feature>
<dbReference type="InterPro" id="IPR002172">
    <property type="entry name" value="LDrepeatLR_classA_rpt"/>
</dbReference>
<dbReference type="Gene3D" id="2.40.128.620">
    <property type="match status" value="1"/>
</dbReference>
<evidence type="ECO:0000313" key="19">
    <source>
        <dbReference type="WBParaSite" id="ALUE_0001419101-mRNA-1"/>
    </source>
</evidence>
<feature type="domain" description="EGF-like" evidence="17">
    <location>
        <begin position="231"/>
        <end position="246"/>
    </location>
</feature>
<dbReference type="Proteomes" id="UP000036681">
    <property type="component" value="Unplaced"/>
</dbReference>
<name>A0A0M3I9N4_ASCLU</name>
<dbReference type="PROSITE" id="PS50068">
    <property type="entry name" value="LDLRA_2"/>
    <property type="match status" value="14"/>
</dbReference>
<dbReference type="InterPro" id="IPR001881">
    <property type="entry name" value="EGF-like_Ca-bd_dom"/>
</dbReference>
<dbReference type="GO" id="GO:0043235">
    <property type="term" value="C:receptor complex"/>
    <property type="evidence" value="ECO:0007669"/>
    <property type="project" value="TreeGrafter"/>
</dbReference>
<evidence type="ECO:0000256" key="3">
    <source>
        <dbReference type="ARBA" id="ARBA00022536"/>
    </source>
</evidence>
<keyword evidence="12" id="KW-0675">Receptor</keyword>
<dbReference type="SMART" id="SM00192">
    <property type="entry name" value="LDLa"/>
    <property type="match status" value="15"/>
</dbReference>
<evidence type="ECO:0000256" key="11">
    <source>
        <dbReference type="ARBA" id="ARBA00023157"/>
    </source>
</evidence>
<dbReference type="Gene3D" id="4.10.400.10">
    <property type="entry name" value="Low-density Lipoprotein Receptor"/>
    <property type="match status" value="14"/>
</dbReference>
<feature type="disulfide bond" evidence="14">
    <location>
        <begin position="819"/>
        <end position="831"/>
    </location>
</feature>
<keyword evidence="8" id="KW-0106">Calcium</keyword>
<dbReference type="Pfam" id="PF07645">
    <property type="entry name" value="EGF_CA"/>
    <property type="match status" value="2"/>
</dbReference>
<dbReference type="PROSITE" id="PS51120">
    <property type="entry name" value="LDLRB"/>
    <property type="match status" value="1"/>
</dbReference>
<feature type="disulfide bond" evidence="14">
    <location>
        <begin position="865"/>
        <end position="883"/>
    </location>
</feature>
<dbReference type="FunFam" id="2.40.128.620:FF:000002">
    <property type="entry name" value="Low-density lipoprotein receptor-related protein"/>
    <property type="match status" value="1"/>
</dbReference>
<evidence type="ECO:0000256" key="12">
    <source>
        <dbReference type="ARBA" id="ARBA00023170"/>
    </source>
</evidence>
<feature type="disulfide bond" evidence="14">
    <location>
        <begin position="612"/>
        <end position="624"/>
    </location>
</feature>
<dbReference type="CDD" id="cd00112">
    <property type="entry name" value="LDLa"/>
    <property type="match status" value="10"/>
</dbReference>
<dbReference type="GO" id="GO:0005509">
    <property type="term" value="F:calcium ion binding"/>
    <property type="evidence" value="ECO:0007669"/>
    <property type="project" value="InterPro"/>
</dbReference>
<feature type="disulfide bond" evidence="14">
    <location>
        <begin position="1010"/>
        <end position="1025"/>
    </location>
</feature>
<accession>A0A0M3I9N4</accession>
<dbReference type="SUPFAM" id="SSF57196">
    <property type="entry name" value="EGF/Laminin"/>
    <property type="match status" value="4"/>
</dbReference>
<feature type="disulfide bond" evidence="14">
    <location>
        <begin position="877"/>
        <end position="892"/>
    </location>
</feature>
<dbReference type="Pfam" id="PF00057">
    <property type="entry name" value="Ldl_recept_a"/>
    <property type="match status" value="13"/>
</dbReference>
<feature type="disulfide bond" evidence="14">
    <location>
        <begin position="998"/>
        <end position="1016"/>
    </location>
</feature>
<dbReference type="WBParaSite" id="ALUE_0001419101-mRNA-1">
    <property type="protein sequence ID" value="ALUE_0001419101-mRNA-1"/>
    <property type="gene ID" value="ALUE_0001419101"/>
</dbReference>
<evidence type="ECO:0000256" key="7">
    <source>
        <dbReference type="ARBA" id="ARBA00022737"/>
    </source>
</evidence>
<evidence type="ECO:0000256" key="5">
    <source>
        <dbReference type="ARBA" id="ARBA00022692"/>
    </source>
</evidence>
<proteinExistence type="predicted"/>
<feature type="disulfide bond" evidence="14">
    <location>
        <begin position="858"/>
        <end position="870"/>
    </location>
</feature>
<dbReference type="FunFam" id="2.10.25.10:FF:000002">
    <property type="entry name" value="Latent-transforming growth factor beta-binding protein 3"/>
    <property type="match status" value="1"/>
</dbReference>
<feature type="repeat" description="LDL-receptor class B" evidence="15">
    <location>
        <begin position="1282"/>
        <end position="1325"/>
    </location>
</feature>
<dbReference type="SUPFAM" id="SSF63825">
    <property type="entry name" value="YWTD domain"/>
    <property type="match status" value="2"/>
</dbReference>
<evidence type="ECO:0000259" key="17">
    <source>
        <dbReference type="PROSITE" id="PS01186"/>
    </source>
</evidence>
<feature type="disulfide bond" evidence="14">
    <location>
        <begin position="826"/>
        <end position="844"/>
    </location>
</feature>
<dbReference type="FunFam" id="4.10.400.10:FF:000005">
    <property type="entry name" value="low-density lipoprotein receptor-related protein 1B"/>
    <property type="match status" value="2"/>
</dbReference>
<evidence type="ECO:0000256" key="8">
    <source>
        <dbReference type="ARBA" id="ARBA00022837"/>
    </source>
</evidence>
<feature type="disulfide bond" evidence="14">
    <location>
        <begin position="96"/>
        <end position="114"/>
    </location>
</feature>
<keyword evidence="5 16" id="KW-0812">Transmembrane</keyword>
<evidence type="ECO:0000256" key="14">
    <source>
        <dbReference type="PROSITE-ProRule" id="PRU00124"/>
    </source>
</evidence>
<feature type="disulfide bond" evidence="14">
    <location>
        <begin position="143"/>
        <end position="161"/>
    </location>
</feature>
<dbReference type="GO" id="GO:0016324">
    <property type="term" value="C:apical plasma membrane"/>
    <property type="evidence" value="ECO:0007669"/>
    <property type="project" value="TreeGrafter"/>
</dbReference>
<dbReference type="InterPro" id="IPR011042">
    <property type="entry name" value="6-blade_b-propeller_TolB-like"/>
</dbReference>
<feature type="disulfide bond" evidence="14">
    <location>
        <begin position="631"/>
        <end position="646"/>
    </location>
</feature>
<dbReference type="InterPro" id="IPR018097">
    <property type="entry name" value="EGF_Ca-bd_CS"/>
</dbReference>
<keyword evidence="6" id="KW-0732">Signal</keyword>
<protein>
    <submittedName>
        <fullName evidence="19">EGF-like domain-containing protein</fullName>
    </submittedName>
</protein>
<dbReference type="GO" id="GO:0012505">
    <property type="term" value="C:endomembrane system"/>
    <property type="evidence" value="ECO:0007669"/>
    <property type="project" value="UniProtKB-SubCell"/>
</dbReference>
<dbReference type="SMART" id="SM00135">
    <property type="entry name" value="LY"/>
    <property type="match status" value="9"/>
</dbReference>
<dbReference type="FunFam" id="4.10.400.10:FF:000011">
    <property type="entry name" value="Low-density lipoprotein receptor-related protein 1"/>
    <property type="match status" value="1"/>
</dbReference>
<feature type="disulfide bond" evidence="14">
    <location>
        <begin position="619"/>
        <end position="637"/>
    </location>
</feature>
<dbReference type="CDD" id="cd00054">
    <property type="entry name" value="EGF_CA"/>
    <property type="match status" value="1"/>
</dbReference>
<dbReference type="InterPro" id="IPR036055">
    <property type="entry name" value="LDL_receptor-like_sf"/>
</dbReference>
<feature type="disulfide bond" evidence="14">
    <location>
        <begin position="49"/>
        <end position="61"/>
    </location>
</feature>
<dbReference type="SMART" id="SM00181">
    <property type="entry name" value="EGF"/>
    <property type="match status" value="9"/>
</dbReference>
<reference evidence="19" key="1">
    <citation type="submission" date="2016-05" db="UniProtKB">
        <authorList>
            <consortium name="WormBaseParasite"/>
        </authorList>
    </citation>
    <scope>IDENTIFICATION</scope>
</reference>
<dbReference type="GO" id="GO:0042562">
    <property type="term" value="F:hormone binding"/>
    <property type="evidence" value="ECO:0007669"/>
    <property type="project" value="TreeGrafter"/>
</dbReference>
<dbReference type="SUPFAM" id="SSF57424">
    <property type="entry name" value="LDL receptor-like module"/>
    <property type="match status" value="14"/>
</dbReference>
<dbReference type="GO" id="GO:0006898">
    <property type="term" value="P:receptor-mediated endocytosis"/>
    <property type="evidence" value="ECO:0007669"/>
    <property type="project" value="TreeGrafter"/>
</dbReference>
<dbReference type="FunFam" id="4.10.400.10:FF:000002">
    <property type="entry name" value="Low-density lipoprotein receptor-related protein 1"/>
    <property type="match status" value="1"/>
</dbReference>
<organism evidence="18 19">
    <name type="scientific">Ascaris lumbricoides</name>
    <name type="common">Giant roundworm</name>
    <dbReference type="NCBI Taxonomy" id="6252"/>
    <lineage>
        <taxon>Eukaryota</taxon>
        <taxon>Metazoa</taxon>
        <taxon>Ecdysozoa</taxon>
        <taxon>Nematoda</taxon>
        <taxon>Chromadorea</taxon>
        <taxon>Rhabditida</taxon>
        <taxon>Spirurina</taxon>
        <taxon>Ascaridomorpha</taxon>
        <taxon>Ascaridoidea</taxon>
        <taxon>Ascarididae</taxon>
        <taxon>Ascaris</taxon>
    </lineage>
</organism>
<dbReference type="Gene3D" id="2.10.25.10">
    <property type="entry name" value="Laminin"/>
    <property type="match status" value="5"/>
</dbReference>
<dbReference type="PANTHER" id="PTHR22722">
    <property type="entry name" value="LOW-DENSITY LIPOPROTEIN RECEPTOR-RELATED PROTEIN 2-RELATED"/>
    <property type="match status" value="1"/>
</dbReference>
<sequence length="1651" mass="182721">MEFHCKSNAHLAQPKYECIPKAWLCDGDVTCAAGEDESKELCGVEKKSCNKGEFRCQNSHCIHASWECDGDNDCLDGSDEHANCTYSQCQPEFWQCANHKCIPSSWKCDGNDDCDDGSDEKDCAEAIGSTAEGNACPPGQFKCASGECINSNKVCDRVYDCADLIDECSTAEKPLCEQKCVDLPIDYRCECYEGFALDKDDKKSCHDVDECEEGTSHCSQGCENKIGSYKCSCVDGYSLAHDDKTCKRVNSEPIPWLLFANKHYLRKLTLDGDNYELVASGFDNVISMDIDMIEKKAYIVDSGKLRLYRVGLDELDQPIDSYEVVLRHNIFGTEGIAVDWIGRKLYLLNRQERSLRVCELDGRYCRTLIRDRITQPKAIVVHPGKGYIYFTEWSLQPYIARMSMDGSPDMVDPIVKLAENDLGWPNALAIDFYSDKLFWGDAHLNEVGFMNLDGGARHHVHAKRTSHVSSMAIFDDFLFWSDWNLRQVMRADKWTGGNEMILKTTTQLPNDLRVIHPLRQPIYSNPCGTNNGGCSHLCLIASGAKSYTCACPDQFVLLPDNKTCEPHCTERQFACGGDDAKCIPKLWYCDGEPDCRDGSDEPGKDICGPRICPVGEFQCANHNCTRPFQLCDGNDDCGDGSDEQECDKPCDPWMFKCVATGKCIPKRFTCDGDDDCGDRSDETDIVCKNPEKNCTAEEFRCTNHKCIPKAWKCDNDDDCGDGSDEPPECATVACRKGWTRCSTSYRCIPDWAFCNGQDDCRDNSDEITERCPTCDDIGEFRCATTGKCIPKRWMCDSENDCGDDSDETDPSCGGTSRPCSESEFRCNDGRCIPGNKVCDGTVQCSDGLDESQCKMRQCTPGHRQCDDGTCIPAHRWCDRRRDCPNASDEMHCEDHPDRRACSPFEFECGNSVCIPRKFMCDGDNDCGDNSDETNEECKSASCEPPLRFRCAHSRLCLNILQLCNGFNDCGPNDYSDEHLSMCSSFSEYGDCTAEQFKCANGKCVNASLACDRNDDCGDASDEIGCAKHSGRTCESNNDNGGCKHLCTDVAEGYYCHCREGFQPNPEDPYDCIDIDECAGNNTCTQSCLNTKGSYLCRCLEDFENNVVVGAMTGKDCRAKGDAALVMIAADDQIVQLGLAHAGGVNRHAAATSSDNNDIIAVEFDPRRELMFWIDGQKNKIYRSAIAKGNQSHIGQELDIDFSSLKATPSALAVDYLTGNLFIATVLGDELTGFISRKKRMSEPHRFGDGAIYVAKSDGRYLRKIIGGRLQIPTAIVVAPQIGRICYADAGSEAKIECADMDGKHREVIVNELIYSPTSMAIDEAKENRIYWADPKYHKVDSILPDGTKRTTIVHDRRTPWCIDVFENNLYWASKETQDLYVQDKFGRGRVHVLASNLLDVHSVRVQQRYARDVARATSACAQASCTHLCVELPRKSYACLCPDKSTPLNDGSCASTQIEELLLPKQCACQNGGICHLDGTCECGDFEGELCQKGSTVSRQLIGRFGSNALLALLLVVVMLACIGLLGFIAMNLYKKRLLLFKKNEAADGAVSFHGNVISFSNPVLDHKPGDATPVEYSMAQLGAGGVASSTTFSNPVYEMEESDTVSPSTSVVTASTSRTQSFTSADVRPEPSSAVIGNFYYSKRLRFKAF</sequence>
<evidence type="ECO:0000256" key="16">
    <source>
        <dbReference type="SAM" id="Phobius"/>
    </source>
</evidence>
<dbReference type="InterPro" id="IPR049883">
    <property type="entry name" value="NOTCH1_EGF-like"/>
</dbReference>
<evidence type="ECO:0000256" key="13">
    <source>
        <dbReference type="ARBA" id="ARBA00023180"/>
    </source>
</evidence>
<dbReference type="PROSITE" id="PS01186">
    <property type="entry name" value="EGF_2"/>
    <property type="match status" value="1"/>
</dbReference>
<feature type="disulfide bond" evidence="14">
    <location>
        <begin position="901"/>
        <end position="913"/>
    </location>
</feature>
<keyword evidence="18" id="KW-1185">Reference proteome</keyword>
<keyword evidence="7" id="KW-0677">Repeat</keyword>
<comment type="subcellular location">
    <subcellularLocation>
        <location evidence="2">Endomembrane system</location>
    </subcellularLocation>
    <subcellularLocation>
        <location evidence="1">Membrane</location>
        <topology evidence="1">Single-pass membrane protein</topology>
    </subcellularLocation>
</comment>
<feature type="disulfide bond" evidence="14">
    <location>
        <begin position="908"/>
        <end position="926"/>
    </location>
</feature>
<evidence type="ECO:0000313" key="18">
    <source>
        <dbReference type="Proteomes" id="UP000036681"/>
    </source>
</evidence>
<dbReference type="InterPro" id="IPR051221">
    <property type="entry name" value="LDLR-related"/>
</dbReference>
<keyword evidence="3" id="KW-0245">EGF-like domain</keyword>
<evidence type="ECO:0000256" key="6">
    <source>
        <dbReference type="ARBA" id="ARBA00022729"/>
    </source>
</evidence>
<dbReference type="PRINTS" id="PR00261">
    <property type="entry name" value="LDLRECEPTOR"/>
</dbReference>
<dbReference type="Pfam" id="PF14670">
    <property type="entry name" value="FXa_inhibition"/>
    <property type="match status" value="1"/>
</dbReference>
<feature type="disulfide bond" evidence="14">
    <location>
        <begin position="89"/>
        <end position="101"/>
    </location>
</feature>
<dbReference type="FunFam" id="4.10.400.10:FF:000145">
    <property type="entry name" value="Low-density lipoprotein RecePtor related"/>
    <property type="match status" value="1"/>
</dbReference>
<evidence type="ECO:0000256" key="2">
    <source>
        <dbReference type="ARBA" id="ARBA00004308"/>
    </source>
</evidence>
<feature type="disulfide bond" evidence="14">
    <location>
        <begin position="838"/>
        <end position="853"/>
    </location>
</feature>
<dbReference type="FunFam" id="2.10.25.10:FF:000807">
    <property type="entry name" value="Low-density lipoprotein receptor domain class A"/>
    <property type="match status" value="1"/>
</dbReference>
<keyword evidence="11 14" id="KW-1015">Disulfide bond</keyword>
<dbReference type="InterPro" id="IPR000742">
    <property type="entry name" value="EGF"/>
</dbReference>
<feature type="disulfide bond" evidence="14">
    <location>
        <begin position="56"/>
        <end position="74"/>
    </location>
</feature>
<dbReference type="InterPro" id="IPR023415">
    <property type="entry name" value="LDLR_class-A_CS"/>
</dbReference>
<dbReference type="InterPro" id="IPR000152">
    <property type="entry name" value="EGF-type_Asp/Asn_hydroxyl_site"/>
</dbReference>
<keyword evidence="10 16" id="KW-0472">Membrane</keyword>
<feature type="disulfide bond" evidence="14">
    <location>
        <begin position="136"/>
        <end position="148"/>
    </location>
</feature>
<feature type="transmembrane region" description="Helical" evidence="16">
    <location>
        <begin position="1509"/>
        <end position="1534"/>
    </location>
</feature>
<feature type="disulfide bond" evidence="14">
    <location>
        <begin position="108"/>
        <end position="123"/>
    </location>
</feature>
<dbReference type="FunFam" id="4.10.400.10:FF:000209">
    <property type="entry name" value="Low-density lipoprotein receptor-related protein"/>
    <property type="match status" value="1"/>
</dbReference>
<evidence type="ECO:0000256" key="4">
    <source>
        <dbReference type="ARBA" id="ARBA00022583"/>
    </source>
</evidence>
<dbReference type="Pfam" id="PF00058">
    <property type="entry name" value="Ldl_recept_b"/>
    <property type="match status" value="2"/>
</dbReference>
<dbReference type="PROSITE" id="PS00010">
    <property type="entry name" value="ASX_HYDROXYL"/>
    <property type="match status" value="1"/>
</dbReference>
<feature type="disulfide bond" evidence="14">
    <location>
        <begin position="694"/>
        <end position="706"/>
    </location>
</feature>
<dbReference type="SMART" id="SM00179">
    <property type="entry name" value="EGF_CA"/>
    <property type="match status" value="4"/>
</dbReference>
<evidence type="ECO:0000256" key="10">
    <source>
        <dbReference type="ARBA" id="ARBA00023136"/>
    </source>
</evidence>
<keyword evidence="4" id="KW-0254">Endocytosis</keyword>
<feature type="disulfide bond" evidence="14">
    <location>
        <begin position="991"/>
        <end position="1003"/>
    </location>
</feature>
<comment type="caution">
    <text evidence="14">Lacks conserved residue(s) required for the propagation of feature annotation.</text>
</comment>
<evidence type="ECO:0000256" key="1">
    <source>
        <dbReference type="ARBA" id="ARBA00004167"/>
    </source>
</evidence>
<dbReference type="InterPro" id="IPR000033">
    <property type="entry name" value="LDLR_classB_rpt"/>
</dbReference>
<dbReference type="PANTHER" id="PTHR22722:SF14">
    <property type="entry name" value="MEGALIN, ISOFORM A"/>
    <property type="match status" value="1"/>
</dbReference>
<dbReference type="Gene3D" id="2.120.10.30">
    <property type="entry name" value="TolB, C-terminal domain"/>
    <property type="match status" value="2"/>
</dbReference>
<dbReference type="FunFam" id="2.120.10.30:FF:000241">
    <property type="entry name" value="Low-density lipoprotein receptor-related protein 6"/>
    <property type="match status" value="1"/>
</dbReference>
<dbReference type="PROSITE" id="PS01209">
    <property type="entry name" value="LDLRA_1"/>
    <property type="match status" value="5"/>
</dbReference>